<keyword evidence="2 8" id="KW-0732">Signal</keyword>
<dbReference type="SUPFAM" id="SSF47473">
    <property type="entry name" value="EF-hand"/>
    <property type="match status" value="1"/>
</dbReference>
<evidence type="ECO:0000256" key="7">
    <source>
        <dbReference type="SAM" id="Coils"/>
    </source>
</evidence>
<dbReference type="PROSITE" id="PS00018">
    <property type="entry name" value="EF_HAND_1"/>
    <property type="match status" value="1"/>
</dbReference>
<dbReference type="GeneID" id="103508037"/>
<dbReference type="CDD" id="cd06503">
    <property type="entry name" value="ATP-synt_Fo_b"/>
    <property type="match status" value="1"/>
</dbReference>
<feature type="domain" description="MRH" evidence="10">
    <location>
        <begin position="549"/>
        <end position="648"/>
    </location>
</feature>
<reference evidence="12" key="1">
    <citation type="submission" date="2025-08" db="UniProtKB">
        <authorList>
            <consortium name="RefSeq"/>
        </authorList>
    </citation>
    <scope>IDENTIFICATION</scope>
</reference>
<keyword evidence="4" id="KW-0106">Calcium</keyword>
<evidence type="ECO:0000256" key="8">
    <source>
        <dbReference type="SAM" id="SignalP"/>
    </source>
</evidence>
<keyword evidence="7" id="KW-0175">Coiled coil</keyword>
<comment type="caution">
    <text evidence="6">Lacks conserved residue(s) required for the propagation of feature annotation.</text>
</comment>
<dbReference type="GO" id="GO:0005509">
    <property type="term" value="F:calcium ion binding"/>
    <property type="evidence" value="ECO:0007669"/>
    <property type="project" value="InterPro"/>
</dbReference>
<dbReference type="Gene3D" id="2.70.130.10">
    <property type="entry name" value="Mannose-6-phosphate receptor binding domain"/>
    <property type="match status" value="1"/>
</dbReference>
<dbReference type="Pfam" id="PF12999">
    <property type="entry name" value="PRKCSH-like"/>
    <property type="match status" value="3"/>
</dbReference>
<dbReference type="InterPro" id="IPR018247">
    <property type="entry name" value="EF_Hand_1_Ca_BS"/>
</dbReference>
<dbReference type="RefSeq" id="XP_026678561.1">
    <property type="nucleotide sequence ID" value="XM_026822760.1"/>
</dbReference>
<dbReference type="InterPro" id="IPR036607">
    <property type="entry name" value="PRKCSH"/>
</dbReference>
<gene>
    <name evidence="12" type="primary">LOC103508037</name>
</gene>
<evidence type="ECO:0000256" key="1">
    <source>
        <dbReference type="ARBA" id="ARBA00022387"/>
    </source>
</evidence>
<dbReference type="Proteomes" id="UP000079169">
    <property type="component" value="Unplaced"/>
</dbReference>
<dbReference type="Pfam" id="PF13202">
    <property type="entry name" value="EF-hand_5"/>
    <property type="match status" value="1"/>
</dbReference>
<feature type="chain" id="PRO_5018283872" description="Glucosidase 2 subunit beta" evidence="8">
    <location>
        <begin position="20"/>
        <end position="657"/>
    </location>
</feature>
<feature type="domain" description="EF-hand" evidence="9">
    <location>
        <begin position="234"/>
        <end position="269"/>
    </location>
</feature>
<keyword evidence="11" id="KW-1185">Reference proteome</keyword>
<dbReference type="InterPro" id="IPR039794">
    <property type="entry name" value="Gtb1-like"/>
</dbReference>
<dbReference type="InterPro" id="IPR002048">
    <property type="entry name" value="EF_hand_dom"/>
</dbReference>
<accession>A0A3Q0IQJ4</accession>
<name>A0A3Q0IQJ4_DIACI</name>
<organism evidence="11 12">
    <name type="scientific">Diaphorina citri</name>
    <name type="common">Asian citrus psyllid</name>
    <dbReference type="NCBI Taxonomy" id="121845"/>
    <lineage>
        <taxon>Eukaryota</taxon>
        <taxon>Metazoa</taxon>
        <taxon>Ecdysozoa</taxon>
        <taxon>Arthropoda</taxon>
        <taxon>Hexapoda</taxon>
        <taxon>Insecta</taxon>
        <taxon>Pterygota</taxon>
        <taxon>Neoptera</taxon>
        <taxon>Paraneoptera</taxon>
        <taxon>Hemiptera</taxon>
        <taxon>Sternorrhyncha</taxon>
        <taxon>Psylloidea</taxon>
        <taxon>Psyllidae</taxon>
        <taxon>Diaphorininae</taxon>
        <taxon>Diaphorina</taxon>
    </lineage>
</organism>
<evidence type="ECO:0000259" key="10">
    <source>
        <dbReference type="PROSITE" id="PS51914"/>
    </source>
</evidence>
<evidence type="ECO:0000256" key="5">
    <source>
        <dbReference type="ARBA" id="ARBA00023157"/>
    </source>
</evidence>
<dbReference type="Pfam" id="PF13015">
    <property type="entry name" value="PRKCSH_1"/>
    <property type="match status" value="1"/>
</dbReference>
<dbReference type="InterPro" id="IPR036055">
    <property type="entry name" value="LDL_receptor-like_sf"/>
</dbReference>
<sequence length="657" mass="75023">MSGFVTLGVLFSSIWLTSSDVLRPRGVSLMRASLYQPASEFTCFDGSLTIPFSYVNDDYCDCQDSSDEPGTSACPNGTFHSHLLTRRFLIQISAKTWNSSSQSDIPSSRVNDGICDCCDGTDEYKSKKHCPDTCYEEGRSAREEAERLAEIQKQGNTIREQLVIKGKQLKEEKKVRLEQLAKEEQEAEAIKEEKDELKSRIEAMENAALKKYREIEEKEREEREKQEKEEERKREWEEAKHHFKTFDLNKDGKITKEELQHFSEFDLNKHLQKAKKQAAQKEEYEKQQQLLKQQMEQMRGEVPEQIPEPQVQEPALSPLVMSGFVTLGVLFSSIWLTSSDVLRPRGVSLMRASLYQPASEFTCFDGSLTIPFSYVNDDYCDCQDSSDEPGTSACPNGTFHCMNIGFAAKDIPSSRVNDGICDCCDGTDEYKSKKHCPDTCYEEGASLYQPASEFTCFDGSLTIPFSYVNDDYCDCQDSSDEPGTSDIPSSRVNDGICDCCDGTDEYKSKKHCPDTCYEEGRSAQRERKQIEEAMEKDYGPHEEFAFLEGECYEYTDREYNYKLCPFDETSQRPKNGGAETKLGNWGKWLEDSNYSVMFYDRGHTCWNGPQRTTHVRIKCGLENELISVTEPNRCEYLFEFLTPAACVSHSKELHDEL</sequence>
<dbReference type="PROSITE" id="PS50222">
    <property type="entry name" value="EF_HAND_2"/>
    <property type="match status" value="1"/>
</dbReference>
<dbReference type="GO" id="GO:0006491">
    <property type="term" value="P:N-glycan processing"/>
    <property type="evidence" value="ECO:0007669"/>
    <property type="project" value="TreeGrafter"/>
</dbReference>
<dbReference type="KEGG" id="dci:103508037"/>
<dbReference type="GO" id="GO:0017177">
    <property type="term" value="C:glucosidase II complex"/>
    <property type="evidence" value="ECO:0007669"/>
    <property type="project" value="TreeGrafter"/>
</dbReference>
<dbReference type="PaxDb" id="121845-A0A3Q0IQJ4"/>
<proteinExistence type="predicted"/>
<dbReference type="PANTHER" id="PTHR12630">
    <property type="entry name" value="N-LINKED OLIGOSACCHARIDE PROCESSING"/>
    <property type="match status" value="1"/>
</dbReference>
<dbReference type="Gene3D" id="4.10.400.10">
    <property type="entry name" value="Low-density Lipoprotein Receptor"/>
    <property type="match status" value="2"/>
</dbReference>
<dbReference type="InterPro" id="IPR002172">
    <property type="entry name" value="LDrepeatLR_classA_rpt"/>
</dbReference>
<dbReference type="SUPFAM" id="SSF50911">
    <property type="entry name" value="Mannose 6-phosphate receptor domain"/>
    <property type="match status" value="1"/>
</dbReference>
<feature type="signal peptide" evidence="8">
    <location>
        <begin position="1"/>
        <end position="19"/>
    </location>
</feature>
<dbReference type="InterPro" id="IPR044865">
    <property type="entry name" value="MRH_dom"/>
</dbReference>
<evidence type="ECO:0000256" key="6">
    <source>
        <dbReference type="PROSITE-ProRule" id="PRU00124"/>
    </source>
</evidence>
<dbReference type="Gene3D" id="1.10.238.10">
    <property type="entry name" value="EF-hand"/>
    <property type="match status" value="1"/>
</dbReference>
<evidence type="ECO:0000313" key="11">
    <source>
        <dbReference type="Proteomes" id="UP000079169"/>
    </source>
</evidence>
<keyword evidence="5" id="KW-1015">Disulfide bond</keyword>
<keyword evidence="3" id="KW-0256">Endoplasmic reticulum</keyword>
<dbReference type="PROSITE" id="PS50068">
    <property type="entry name" value="LDLRA_2"/>
    <property type="match status" value="1"/>
</dbReference>
<feature type="coiled-coil region" evidence="7">
    <location>
        <begin position="166"/>
        <end position="239"/>
    </location>
</feature>
<dbReference type="InterPro" id="IPR028146">
    <property type="entry name" value="PRKCSH_N"/>
</dbReference>
<dbReference type="InterPro" id="IPR009011">
    <property type="entry name" value="Man6P_isomerase_rcpt-bd_dom_sf"/>
</dbReference>
<dbReference type="SMART" id="SM00192">
    <property type="entry name" value="LDLa"/>
    <property type="match status" value="3"/>
</dbReference>
<dbReference type="PRINTS" id="PR00261">
    <property type="entry name" value="LDLRECEPTOR"/>
</dbReference>
<protein>
    <recommendedName>
        <fullName evidence="1">Glucosidase 2 subunit beta</fullName>
    </recommendedName>
</protein>
<evidence type="ECO:0000256" key="4">
    <source>
        <dbReference type="ARBA" id="ARBA00022837"/>
    </source>
</evidence>
<evidence type="ECO:0000256" key="2">
    <source>
        <dbReference type="ARBA" id="ARBA00022729"/>
    </source>
</evidence>
<dbReference type="AlphaFoldDB" id="A0A3Q0IQJ4"/>
<dbReference type="STRING" id="121845.A0A3Q0IQJ4"/>
<dbReference type="InterPro" id="IPR011992">
    <property type="entry name" value="EF-hand-dom_pair"/>
</dbReference>
<dbReference type="SUPFAM" id="SSF57424">
    <property type="entry name" value="LDL receptor-like module"/>
    <property type="match status" value="3"/>
</dbReference>
<evidence type="ECO:0000259" key="9">
    <source>
        <dbReference type="PROSITE" id="PS50222"/>
    </source>
</evidence>
<dbReference type="PROSITE" id="PS51914">
    <property type="entry name" value="MRH"/>
    <property type="match status" value="1"/>
</dbReference>
<evidence type="ECO:0000313" key="12">
    <source>
        <dbReference type="RefSeq" id="XP_026678561.1"/>
    </source>
</evidence>
<feature type="coiled-coil region" evidence="7">
    <location>
        <begin position="267"/>
        <end position="301"/>
    </location>
</feature>
<evidence type="ECO:0000256" key="3">
    <source>
        <dbReference type="ARBA" id="ARBA00022824"/>
    </source>
</evidence>
<dbReference type="PANTHER" id="PTHR12630:SF1">
    <property type="entry name" value="GLUCOSIDASE 2 SUBUNIT BETA"/>
    <property type="match status" value="1"/>
</dbReference>